<sequence>MDNKKQGGPTEWITCALQSTARHLRTLRQLSFLMPWGAQEVKEKQGFLA</sequence>
<dbReference type="EMBL" id="CP002382">
    <property type="protein sequence ID" value="AEP09430.1"/>
    <property type="molecule type" value="Genomic_DNA"/>
</dbReference>
<reference evidence="1 2" key="1">
    <citation type="journal article" date="2011" name="BMC Genomics">
        <title>Genomic insights into an obligate epibiotic bacterial predator: Micavibrio aeruginosavorus ARL-13.</title>
        <authorList>
            <person name="Wang Z."/>
            <person name="Kadouri D."/>
            <person name="Wu M."/>
        </authorList>
    </citation>
    <scope>NUCLEOTIDE SEQUENCE [LARGE SCALE GENOMIC DNA]</scope>
    <source>
        <strain evidence="1 2">ARL-13</strain>
    </source>
</reference>
<evidence type="ECO:0000313" key="2">
    <source>
        <dbReference type="Proteomes" id="UP000009286"/>
    </source>
</evidence>
<organism evidence="1 2">
    <name type="scientific">Micavibrio aeruginosavorus (strain ARL-13)</name>
    <dbReference type="NCBI Taxonomy" id="856793"/>
    <lineage>
        <taxon>Bacteria</taxon>
        <taxon>Pseudomonadati</taxon>
        <taxon>Bdellovibrionota</taxon>
        <taxon>Bdellovibrionia</taxon>
        <taxon>Bdellovibrionales</taxon>
        <taxon>Pseudobdellovibrionaceae</taxon>
        <taxon>Micavibrio</taxon>
    </lineage>
</organism>
<protein>
    <submittedName>
        <fullName evidence="1">Uncharacterized protein</fullName>
    </submittedName>
</protein>
<dbReference type="Proteomes" id="UP000009286">
    <property type="component" value="Chromosome"/>
</dbReference>
<gene>
    <name evidence="1" type="ordered locus">MICA_1102</name>
</gene>
<dbReference type="AlphaFoldDB" id="G2KN97"/>
<dbReference type="KEGG" id="mai:MICA_1102"/>
<proteinExistence type="predicted"/>
<keyword evidence="2" id="KW-1185">Reference proteome</keyword>
<evidence type="ECO:0000313" key="1">
    <source>
        <dbReference type="EMBL" id="AEP09430.1"/>
    </source>
</evidence>
<name>G2KN97_MICAA</name>
<accession>G2KN97</accession>
<dbReference type="HOGENOM" id="CLU_3137638_0_0_5"/>